<evidence type="ECO:0000313" key="11">
    <source>
        <dbReference type="EMBL" id="OIQ94862.1"/>
    </source>
</evidence>
<dbReference type="InterPro" id="IPR008972">
    <property type="entry name" value="Cupredoxin"/>
</dbReference>
<evidence type="ECO:0000256" key="2">
    <source>
        <dbReference type="ARBA" id="ARBA00011233"/>
    </source>
</evidence>
<evidence type="ECO:0000256" key="1">
    <source>
        <dbReference type="ARBA" id="ARBA00001960"/>
    </source>
</evidence>
<dbReference type="InterPro" id="IPR011707">
    <property type="entry name" value="Cu-oxidase-like_N"/>
</dbReference>
<gene>
    <name evidence="11" type="primary">aniA_2</name>
    <name evidence="11" type="ORF">GALL_230950</name>
</gene>
<evidence type="ECO:0000256" key="7">
    <source>
        <dbReference type="ARBA" id="ARBA00023002"/>
    </source>
</evidence>
<protein>
    <recommendedName>
        <fullName evidence="4">Copper-containing nitrite reductase</fullName>
        <ecNumber evidence="3">1.7.2.1</ecNumber>
    </recommendedName>
</protein>
<comment type="cofactor">
    <cofactor evidence="1">
        <name>Cu(+)</name>
        <dbReference type="ChEBI" id="CHEBI:49552"/>
    </cofactor>
</comment>
<dbReference type="Pfam" id="PF07732">
    <property type="entry name" value="Cu-oxidase_3"/>
    <property type="match status" value="1"/>
</dbReference>
<comment type="subunit">
    <text evidence="2">Homotrimer.</text>
</comment>
<dbReference type="PANTHER" id="PTHR11709">
    <property type="entry name" value="MULTI-COPPER OXIDASE"/>
    <property type="match status" value="1"/>
</dbReference>
<dbReference type="GO" id="GO:0005507">
    <property type="term" value="F:copper ion binding"/>
    <property type="evidence" value="ECO:0007669"/>
    <property type="project" value="InterPro"/>
</dbReference>
<evidence type="ECO:0000256" key="4">
    <source>
        <dbReference type="ARBA" id="ARBA00017290"/>
    </source>
</evidence>
<evidence type="ECO:0000256" key="8">
    <source>
        <dbReference type="ARBA" id="ARBA00023008"/>
    </source>
</evidence>
<name>A0A1J5RFH8_9ZZZZ</name>
<dbReference type="InterPro" id="IPR001287">
    <property type="entry name" value="NO2-reductase_Cu"/>
</dbReference>
<keyword evidence="8" id="KW-0186">Copper</keyword>
<proteinExistence type="predicted"/>
<dbReference type="CDD" id="cd11020">
    <property type="entry name" value="CuRO_1_CuNIR"/>
    <property type="match status" value="1"/>
</dbReference>
<dbReference type="Gene3D" id="2.60.40.420">
    <property type="entry name" value="Cupredoxins - blue copper proteins"/>
    <property type="match status" value="2"/>
</dbReference>
<feature type="domain" description="Plastocyanin-like" evidence="10">
    <location>
        <begin position="51"/>
        <end position="151"/>
    </location>
</feature>
<reference evidence="11" key="1">
    <citation type="submission" date="2016-10" db="EMBL/GenBank/DDBJ databases">
        <title>Sequence of Gallionella enrichment culture.</title>
        <authorList>
            <person name="Poehlein A."/>
            <person name="Muehling M."/>
            <person name="Daniel R."/>
        </authorList>
    </citation>
    <scope>NUCLEOTIDE SEQUENCE</scope>
</reference>
<dbReference type="EMBL" id="MLJW01000177">
    <property type="protein sequence ID" value="OIQ94862.1"/>
    <property type="molecule type" value="Genomic_DNA"/>
</dbReference>
<dbReference type="AlphaFoldDB" id="A0A1J5RFH8"/>
<dbReference type="EC" id="1.7.2.1" evidence="3"/>
<evidence type="ECO:0000259" key="10">
    <source>
        <dbReference type="Pfam" id="PF07732"/>
    </source>
</evidence>
<accession>A0A1J5RFH8</accession>
<dbReference type="SUPFAM" id="SSF49503">
    <property type="entry name" value="Cupredoxins"/>
    <property type="match status" value="2"/>
</dbReference>
<keyword evidence="5" id="KW-0479">Metal-binding</keyword>
<organism evidence="11">
    <name type="scientific">mine drainage metagenome</name>
    <dbReference type="NCBI Taxonomy" id="410659"/>
    <lineage>
        <taxon>unclassified sequences</taxon>
        <taxon>metagenomes</taxon>
        <taxon>ecological metagenomes</taxon>
    </lineage>
</organism>
<comment type="catalytic activity">
    <reaction evidence="9">
        <text>nitric oxide + Fe(III)-[cytochrome c] + H2O = Fe(II)-[cytochrome c] + nitrite + 2 H(+)</text>
        <dbReference type="Rhea" id="RHEA:15233"/>
        <dbReference type="Rhea" id="RHEA-COMP:10350"/>
        <dbReference type="Rhea" id="RHEA-COMP:14399"/>
        <dbReference type="ChEBI" id="CHEBI:15377"/>
        <dbReference type="ChEBI" id="CHEBI:15378"/>
        <dbReference type="ChEBI" id="CHEBI:16301"/>
        <dbReference type="ChEBI" id="CHEBI:16480"/>
        <dbReference type="ChEBI" id="CHEBI:29033"/>
        <dbReference type="ChEBI" id="CHEBI:29034"/>
        <dbReference type="EC" id="1.7.2.1"/>
    </reaction>
</comment>
<evidence type="ECO:0000256" key="3">
    <source>
        <dbReference type="ARBA" id="ARBA00011882"/>
    </source>
</evidence>
<dbReference type="PRINTS" id="PR00695">
    <property type="entry name" value="CUNO2RDTASE"/>
</dbReference>
<evidence type="ECO:0000256" key="5">
    <source>
        <dbReference type="ARBA" id="ARBA00022723"/>
    </source>
</evidence>
<dbReference type="GO" id="GO:0050421">
    <property type="term" value="F:nitrite reductase (NO-forming) activity"/>
    <property type="evidence" value="ECO:0007669"/>
    <property type="project" value="UniProtKB-EC"/>
</dbReference>
<comment type="caution">
    <text evidence="11">The sequence shown here is derived from an EMBL/GenBank/DDBJ whole genome shotgun (WGS) entry which is preliminary data.</text>
</comment>
<keyword evidence="7 11" id="KW-0560">Oxidoreductase</keyword>
<dbReference type="InterPro" id="IPR045087">
    <property type="entry name" value="Cu-oxidase_fam"/>
</dbReference>
<keyword evidence="6" id="KW-0677">Repeat</keyword>
<sequence length="320" mass="34841">MKKLKKVTCVAFAAAALLSTSGAFAKTVEITMTAREVDVATNGKAVGGADTMAAWTFDGTIPGKPVRVNEGDTVDFTLVNPPENKNSHAMDFHAAQVNVLDEFAPVKPGEQKHFKFEAKVPGVFMYHCGASPMVQHIARGMYGVIIVEPKDKKNYPKADREYVLVQQQYFPDVENYGAMLNDANAWKGSLINGKVLHYDPVHDPNGGHDVLEALPGERVRIFFLNANVNLPVALHPIASIWDRVYINGNPKNTLYGIQTYNVAVAEADTFDIVTPKDKDVAGIAIVDHSMTAALRGAITVLVSKKDADPKKGRGEQIILK</sequence>
<dbReference type="PANTHER" id="PTHR11709:SF394">
    <property type="entry name" value="FI03373P-RELATED"/>
    <property type="match status" value="1"/>
</dbReference>
<evidence type="ECO:0000256" key="9">
    <source>
        <dbReference type="ARBA" id="ARBA00049340"/>
    </source>
</evidence>
<evidence type="ECO:0000256" key="6">
    <source>
        <dbReference type="ARBA" id="ARBA00022737"/>
    </source>
</evidence>